<organism evidence="4 5">
    <name type="scientific">Cymbomonas tetramitiformis</name>
    <dbReference type="NCBI Taxonomy" id="36881"/>
    <lineage>
        <taxon>Eukaryota</taxon>
        <taxon>Viridiplantae</taxon>
        <taxon>Chlorophyta</taxon>
        <taxon>Pyramimonadophyceae</taxon>
        <taxon>Pyramimonadales</taxon>
        <taxon>Pyramimonadaceae</taxon>
        <taxon>Cymbomonas</taxon>
    </lineage>
</organism>
<name>A0AAE0LFM6_9CHLO</name>
<dbReference type="EMBL" id="LGRX02003074">
    <property type="protein sequence ID" value="KAK3283010.1"/>
    <property type="molecule type" value="Genomic_DNA"/>
</dbReference>
<keyword evidence="5" id="KW-1185">Reference proteome</keyword>
<feature type="compositionally biased region" description="Basic residues" evidence="1">
    <location>
        <begin position="1"/>
        <end position="14"/>
    </location>
</feature>
<dbReference type="Proteomes" id="UP001190700">
    <property type="component" value="Unassembled WGS sequence"/>
</dbReference>
<evidence type="ECO:0000259" key="3">
    <source>
        <dbReference type="Pfam" id="PF00791"/>
    </source>
</evidence>
<evidence type="ECO:0000256" key="1">
    <source>
        <dbReference type="SAM" id="MobiDB-lite"/>
    </source>
</evidence>
<reference evidence="4 5" key="1">
    <citation type="journal article" date="2015" name="Genome Biol. Evol.">
        <title>Comparative Genomics of a Bacterivorous Green Alga Reveals Evolutionary Causalities and Consequences of Phago-Mixotrophic Mode of Nutrition.</title>
        <authorList>
            <person name="Burns J.A."/>
            <person name="Paasch A."/>
            <person name="Narechania A."/>
            <person name="Kim E."/>
        </authorList>
    </citation>
    <scope>NUCLEOTIDE SEQUENCE [LARGE SCALE GENOMIC DNA]</scope>
    <source>
        <strain evidence="4 5">PLY_AMNH</strain>
    </source>
</reference>
<protein>
    <recommendedName>
        <fullName evidence="3">ZU5 domain-containing protein</fullName>
    </recommendedName>
</protein>
<comment type="caution">
    <text evidence="4">The sequence shown here is derived from an EMBL/GenBank/DDBJ whole genome shotgun (WGS) entry which is preliminary data.</text>
</comment>
<feature type="region of interest" description="Disordered" evidence="1">
    <location>
        <begin position="1"/>
        <end position="32"/>
    </location>
</feature>
<evidence type="ECO:0000313" key="4">
    <source>
        <dbReference type="EMBL" id="KAK3283010.1"/>
    </source>
</evidence>
<keyword evidence="2" id="KW-0812">Transmembrane</keyword>
<dbReference type="Pfam" id="PF00791">
    <property type="entry name" value="ZU5"/>
    <property type="match status" value="1"/>
</dbReference>
<feature type="non-terminal residue" evidence="4">
    <location>
        <position position="1"/>
    </location>
</feature>
<accession>A0AAE0LFM6</accession>
<proteinExistence type="predicted"/>
<feature type="transmembrane region" description="Helical" evidence="2">
    <location>
        <begin position="123"/>
        <end position="146"/>
    </location>
</feature>
<dbReference type="InterPro" id="IPR000906">
    <property type="entry name" value="ZU5_dom"/>
</dbReference>
<dbReference type="AlphaFoldDB" id="A0AAE0LFM6"/>
<gene>
    <name evidence="4" type="ORF">CYMTET_9276</name>
</gene>
<feature type="domain" description="ZU5" evidence="3">
    <location>
        <begin position="307"/>
        <end position="378"/>
    </location>
</feature>
<dbReference type="Gene3D" id="2.60.220.30">
    <property type="match status" value="1"/>
</dbReference>
<evidence type="ECO:0000313" key="5">
    <source>
        <dbReference type="Proteomes" id="UP001190700"/>
    </source>
</evidence>
<keyword evidence="2" id="KW-0472">Membrane</keyword>
<keyword evidence="2" id="KW-1133">Transmembrane helix</keyword>
<sequence>GRLNRRATWQHRRGRELPGSAGEEELRGSAGEEESYLAAQARKKSYLAAQGTVEPVPEHGGNASESPSDCSIVHAYEFFQTMKLKLKVEIIDTIVGGVFRLFFEIPAKKLGLHHAFYTIGDQLWMGCDWLVDLAWSLFVYTVAVFIWQHLYMLRIRLLIVLGAALLPALLQYGGDGGGQGGGEGGAGEEVVGAAMGWRWPCICFGGSGAGVGAVSGEVERGGGCGGEEERVGVLGVERWRWRRWRCLCPPRSRAAMYSFLEQLWAPFAVLRDVLGFTPKQLRPVWFEPLSGFRRRARKEGSHYIVKTISRDGGVLELDGVLLVIPPLALSAETEIRMSVFLPEHDEAKILELAGPCGSIIQLEPHNLTFERSAKLHFPTSDFAREQAAGIGVLVREPHDPDTDMVGTWRVAYPAHAVFMSEIDSVCFASVEIDHFSNYVRSMYIARHFSYDIDPDTDKISWELRAYGCNSAQARGENQMFQNGLDRLYEKASEDLLG</sequence>
<evidence type="ECO:0000256" key="2">
    <source>
        <dbReference type="SAM" id="Phobius"/>
    </source>
</evidence>